<feature type="transmembrane region" description="Helical" evidence="6">
    <location>
        <begin position="53"/>
        <end position="74"/>
    </location>
</feature>
<dbReference type="Pfam" id="PF13440">
    <property type="entry name" value="Polysacc_synt_3"/>
    <property type="match status" value="1"/>
</dbReference>
<feature type="transmembrane region" description="Helical" evidence="6">
    <location>
        <begin position="20"/>
        <end position="41"/>
    </location>
</feature>
<feature type="transmembrane region" description="Helical" evidence="6">
    <location>
        <begin position="232"/>
        <end position="249"/>
    </location>
</feature>
<evidence type="ECO:0000256" key="2">
    <source>
        <dbReference type="ARBA" id="ARBA00022475"/>
    </source>
</evidence>
<dbReference type="Proteomes" id="UP001549098">
    <property type="component" value="Unassembled WGS sequence"/>
</dbReference>
<feature type="transmembrane region" description="Helical" evidence="6">
    <location>
        <begin position="409"/>
        <end position="427"/>
    </location>
</feature>
<organism evidence="7 8">
    <name type="scientific">Paenibacillus favisporus</name>
    <dbReference type="NCBI Taxonomy" id="221028"/>
    <lineage>
        <taxon>Bacteria</taxon>
        <taxon>Bacillati</taxon>
        <taxon>Bacillota</taxon>
        <taxon>Bacilli</taxon>
        <taxon>Bacillales</taxon>
        <taxon>Paenibacillaceae</taxon>
        <taxon>Paenibacillus</taxon>
    </lineage>
</organism>
<dbReference type="RefSeq" id="WP_354496196.1">
    <property type="nucleotide sequence ID" value="NZ_JBEPLV010000002.1"/>
</dbReference>
<comment type="caution">
    <text evidence="7">The sequence shown here is derived from an EMBL/GenBank/DDBJ whole genome shotgun (WGS) entry which is preliminary data.</text>
</comment>
<keyword evidence="4 6" id="KW-1133">Transmembrane helix</keyword>
<evidence type="ECO:0000313" key="8">
    <source>
        <dbReference type="Proteomes" id="UP001549098"/>
    </source>
</evidence>
<evidence type="ECO:0000256" key="4">
    <source>
        <dbReference type="ARBA" id="ARBA00022989"/>
    </source>
</evidence>
<feature type="transmembrane region" description="Helical" evidence="6">
    <location>
        <begin position="348"/>
        <end position="371"/>
    </location>
</feature>
<evidence type="ECO:0000256" key="6">
    <source>
        <dbReference type="SAM" id="Phobius"/>
    </source>
</evidence>
<dbReference type="PANTHER" id="PTHR30250:SF26">
    <property type="entry name" value="PSMA PROTEIN"/>
    <property type="match status" value="1"/>
</dbReference>
<protein>
    <submittedName>
        <fullName evidence="7">O-antigen/teichoic acid export membrane protein</fullName>
    </submittedName>
</protein>
<reference evidence="7 8" key="1">
    <citation type="submission" date="2024-06" db="EMBL/GenBank/DDBJ databases">
        <title>Genomic Encyclopedia of Type Strains, Phase IV (KMG-IV): sequencing the most valuable type-strain genomes for metagenomic binning, comparative biology and taxonomic classification.</title>
        <authorList>
            <person name="Goeker M."/>
        </authorList>
    </citation>
    <scope>NUCLEOTIDE SEQUENCE [LARGE SCALE GENOMIC DNA]</scope>
    <source>
        <strain evidence="7 8">DSM 17253</strain>
    </source>
</reference>
<feature type="transmembrane region" description="Helical" evidence="6">
    <location>
        <begin position="255"/>
        <end position="272"/>
    </location>
</feature>
<keyword evidence="5 6" id="KW-0472">Membrane</keyword>
<evidence type="ECO:0000256" key="1">
    <source>
        <dbReference type="ARBA" id="ARBA00004651"/>
    </source>
</evidence>
<feature type="transmembrane region" description="Helical" evidence="6">
    <location>
        <begin position="192"/>
        <end position="211"/>
    </location>
</feature>
<sequence length="453" mass="50323">MKLLNKLQSLKKNGDLKNVLYSLSSYFVSPIVIIVTTPILLKTLGSSDYGIWVLINSLINVLGISNFGLGNAFIKLGSEYASDEDDPRFGQMFSVSFTLSVILAVVMNVLALALDTTLFPLFFGHSSLDSILPVIHLVGGVVGLRIINSVISGSYMAKQRYDINSKVNIAYNLITSILFTILAVLYKDIKMLVVFLFISSILLLIINAFIAKKVNSNIQYRIRFSKSVFVRIFKYGVFSWFQMIISALNNQADKIIIGALLGSHVLGYYSVCMQLAMKIHEIPAAASAFLFAKFSALYEGKKVKEIRKIYFRAFLFKSIFIIISSSIAVVFAYPILSVWIDPGFASEHAFLFRVLIISVAIGAFNVIPNYCLNGTNYIKLNTVLSMSTSIAIFSSIFVLTPYFGDLSTGISRLIGIPLVIFSIVYVHKRILTIKPNKQGENKIHDILTETTHA</sequence>
<keyword evidence="2" id="KW-1003">Cell membrane</keyword>
<keyword evidence="8" id="KW-1185">Reference proteome</keyword>
<name>A0ABV2F0L7_9BACL</name>
<dbReference type="PANTHER" id="PTHR30250">
    <property type="entry name" value="PST FAMILY PREDICTED COLANIC ACID TRANSPORTER"/>
    <property type="match status" value="1"/>
</dbReference>
<feature type="transmembrane region" description="Helical" evidence="6">
    <location>
        <begin position="134"/>
        <end position="157"/>
    </location>
</feature>
<dbReference type="InterPro" id="IPR050833">
    <property type="entry name" value="Poly_Biosynth_Transport"/>
</dbReference>
<evidence type="ECO:0000313" key="7">
    <source>
        <dbReference type="EMBL" id="MET3545321.1"/>
    </source>
</evidence>
<accession>A0ABV2F0L7</accession>
<dbReference type="EMBL" id="JBEPLV010000002">
    <property type="protein sequence ID" value="MET3545321.1"/>
    <property type="molecule type" value="Genomic_DNA"/>
</dbReference>
<proteinExistence type="predicted"/>
<feature type="transmembrane region" description="Helical" evidence="6">
    <location>
        <begin position="169"/>
        <end position="186"/>
    </location>
</feature>
<keyword evidence="3 6" id="KW-0812">Transmembrane</keyword>
<evidence type="ECO:0000256" key="3">
    <source>
        <dbReference type="ARBA" id="ARBA00022692"/>
    </source>
</evidence>
<evidence type="ECO:0000256" key="5">
    <source>
        <dbReference type="ARBA" id="ARBA00023136"/>
    </source>
</evidence>
<feature type="transmembrane region" description="Helical" evidence="6">
    <location>
        <begin position="383"/>
        <end position="403"/>
    </location>
</feature>
<feature type="transmembrane region" description="Helical" evidence="6">
    <location>
        <begin position="314"/>
        <end position="336"/>
    </location>
</feature>
<gene>
    <name evidence="7" type="ORF">ABID47_001932</name>
</gene>
<feature type="transmembrane region" description="Helical" evidence="6">
    <location>
        <begin position="95"/>
        <end position="114"/>
    </location>
</feature>
<comment type="subcellular location">
    <subcellularLocation>
        <location evidence="1">Cell membrane</location>
        <topology evidence="1">Multi-pass membrane protein</topology>
    </subcellularLocation>
</comment>